<dbReference type="SUPFAM" id="SSF51905">
    <property type="entry name" value="FAD/NAD(P)-binding domain"/>
    <property type="match status" value="1"/>
</dbReference>
<comment type="caution">
    <text evidence="6">The sequence shown here is derived from an EMBL/GenBank/DDBJ whole genome shotgun (WGS) entry which is preliminary data.</text>
</comment>
<reference evidence="6 7" key="1">
    <citation type="journal article" date="2023" name="Plant Dis.">
        <title>First Report of Diplodia intermedia Causing Canker and Dieback Diseases on Apple Trees in Canada.</title>
        <authorList>
            <person name="Ellouze W."/>
            <person name="Ilyukhin E."/>
            <person name="Sulman M."/>
            <person name="Ali S."/>
        </authorList>
    </citation>
    <scope>NUCLEOTIDE SEQUENCE [LARGE SCALE GENOMIC DNA]</scope>
    <source>
        <strain evidence="6 7">M45-28</strain>
    </source>
</reference>
<comment type="similarity">
    <text evidence="1 3">Belongs to the GMC oxidoreductase family.</text>
</comment>
<dbReference type="Pfam" id="PF05199">
    <property type="entry name" value="GMC_oxred_C"/>
    <property type="match status" value="1"/>
</dbReference>
<feature type="domain" description="Glucose-methanol-choline oxidoreductase N-terminal" evidence="5">
    <location>
        <begin position="117"/>
        <end position="140"/>
    </location>
</feature>
<evidence type="ECO:0000313" key="6">
    <source>
        <dbReference type="EMBL" id="KAL1639414.1"/>
    </source>
</evidence>
<evidence type="ECO:0000256" key="4">
    <source>
        <dbReference type="SAM" id="SignalP"/>
    </source>
</evidence>
<keyword evidence="4" id="KW-0732">Signal</keyword>
<dbReference type="InterPro" id="IPR000172">
    <property type="entry name" value="GMC_OxRdtase_N"/>
</dbReference>
<keyword evidence="2" id="KW-0325">Glycoprotein</keyword>
<dbReference type="Gene3D" id="3.50.50.60">
    <property type="entry name" value="FAD/NAD(P)-binding domain"/>
    <property type="match status" value="1"/>
</dbReference>
<dbReference type="PANTHER" id="PTHR11552:SF138">
    <property type="entry name" value="DEHYDROGENASE PKFF-RELATED"/>
    <property type="match status" value="1"/>
</dbReference>
<evidence type="ECO:0000259" key="5">
    <source>
        <dbReference type="PROSITE" id="PS00623"/>
    </source>
</evidence>
<dbReference type="PANTHER" id="PTHR11552">
    <property type="entry name" value="GLUCOSE-METHANOL-CHOLINE GMC OXIDOREDUCTASE"/>
    <property type="match status" value="1"/>
</dbReference>
<keyword evidence="7" id="KW-1185">Reference proteome</keyword>
<dbReference type="Proteomes" id="UP001521184">
    <property type="component" value="Unassembled WGS sequence"/>
</dbReference>
<evidence type="ECO:0000313" key="7">
    <source>
        <dbReference type="Proteomes" id="UP001521184"/>
    </source>
</evidence>
<dbReference type="Pfam" id="PF00732">
    <property type="entry name" value="GMC_oxred_N"/>
    <property type="match status" value="1"/>
</dbReference>
<dbReference type="SUPFAM" id="SSF54373">
    <property type="entry name" value="FAD-linked reductases, C-terminal domain"/>
    <property type="match status" value="1"/>
</dbReference>
<protein>
    <recommendedName>
        <fullName evidence="5">Glucose-methanol-choline oxidoreductase N-terminal domain-containing protein</fullName>
    </recommendedName>
</protein>
<evidence type="ECO:0000256" key="1">
    <source>
        <dbReference type="ARBA" id="ARBA00010790"/>
    </source>
</evidence>
<dbReference type="PROSITE" id="PS00623">
    <property type="entry name" value="GMC_OXRED_1"/>
    <property type="match status" value="1"/>
</dbReference>
<keyword evidence="3" id="KW-0285">Flavoprotein</keyword>
<dbReference type="InterPro" id="IPR036188">
    <property type="entry name" value="FAD/NAD-bd_sf"/>
</dbReference>
<organism evidence="6 7">
    <name type="scientific">Diplodia intermedia</name>
    <dbReference type="NCBI Taxonomy" id="856260"/>
    <lineage>
        <taxon>Eukaryota</taxon>
        <taxon>Fungi</taxon>
        <taxon>Dikarya</taxon>
        <taxon>Ascomycota</taxon>
        <taxon>Pezizomycotina</taxon>
        <taxon>Dothideomycetes</taxon>
        <taxon>Dothideomycetes incertae sedis</taxon>
        <taxon>Botryosphaeriales</taxon>
        <taxon>Botryosphaeriaceae</taxon>
        <taxon>Diplodia</taxon>
    </lineage>
</organism>
<gene>
    <name evidence="6" type="ORF">SLS58_007995</name>
</gene>
<dbReference type="PIRSF" id="PIRSF000137">
    <property type="entry name" value="Alcohol_oxidase"/>
    <property type="match status" value="1"/>
</dbReference>
<dbReference type="Gene3D" id="3.30.560.10">
    <property type="entry name" value="Glucose Oxidase, domain 3"/>
    <property type="match status" value="1"/>
</dbReference>
<feature type="signal peptide" evidence="4">
    <location>
        <begin position="1"/>
        <end position="18"/>
    </location>
</feature>
<name>A0ABR3TIM8_9PEZI</name>
<dbReference type="EMBL" id="JAKEKT020000064">
    <property type="protein sequence ID" value="KAL1639414.1"/>
    <property type="molecule type" value="Genomic_DNA"/>
</dbReference>
<dbReference type="InterPro" id="IPR012132">
    <property type="entry name" value="GMC_OxRdtase"/>
</dbReference>
<sequence length="635" mass="67727">MLSLLLLAAFGQAGIAGALSSNRFGVPGVNRTFDYVIVGGGTAGATVAARLAADPRRFSVALVEAGSFWDNGNLTDVPGYNGWSTHVDQERPSLNEWDFETTPQPGYNGRTMHYSQGRTLGGTSAINTLGYHRPSAGSLQMWADAVGDQSWTWDKVLPFYQKCCTLSGPDLERLGPDGAAAIPDESRAFAPAGSGGGGPLNVSYGGYRGEYAAAVAAGLDRLGLKRLPGLNKGELLGHAPITVTVDPRTMTRVSSAAFLHAVDADARLTIYHSTLAEKVVFDGDKRASGVEVKVTGQRDYRFTLSASREVVVSGGVFKSPQLLMLSGVGPADVLTRFDIPKVSVLEGVGQNLWDQPYFRLSYQVNVTTMTQLERPEYFNAVSEEYLSTRTGPLTSIKAGETIGWEKIPEPYRSRLSPSTLAHLSTFAPDFPETELLPFNAGAHPAIDNNNDDDRLSSSDNWITLAVGILTPKSRGNVTLTTTTTTTNTVAVNPNWLAAPEDEEQAVQAVLRAREWAASLPDGVVVAEHAPGPRVASDRPGDVARWLREAGALVFHGSSTCAMGKPDDPMAVLDSAARVYGVRGLRVVDASALPFLVPGHPMATVYMVAEKIAAAILSHAEHEVGQDAPVSDHTEL</sequence>
<evidence type="ECO:0000256" key="2">
    <source>
        <dbReference type="ARBA" id="ARBA00023180"/>
    </source>
</evidence>
<feature type="chain" id="PRO_5045988295" description="Glucose-methanol-choline oxidoreductase N-terminal domain-containing protein" evidence="4">
    <location>
        <begin position="19"/>
        <end position="635"/>
    </location>
</feature>
<keyword evidence="3" id="KW-0274">FAD</keyword>
<proteinExistence type="inferred from homology"/>
<accession>A0ABR3TIM8</accession>
<dbReference type="InterPro" id="IPR007867">
    <property type="entry name" value="GMC_OxRtase_C"/>
</dbReference>
<evidence type="ECO:0000256" key="3">
    <source>
        <dbReference type="RuleBase" id="RU003968"/>
    </source>
</evidence>